<dbReference type="EMBL" id="JACXAH010000036">
    <property type="protein sequence ID" value="MBD1373740.1"/>
    <property type="molecule type" value="Genomic_DNA"/>
</dbReference>
<reference evidence="2" key="1">
    <citation type="submission" date="2022-10" db="EMBL/GenBank/DDBJ databases">
        <title>A novel bacterium of genus Hazenella, isolated from South China Sea.</title>
        <authorList>
            <person name="Huang H."/>
            <person name="Mo K."/>
            <person name="Hu Y."/>
        </authorList>
    </citation>
    <scope>NUCLEOTIDE SEQUENCE [LARGE SCALE GENOMIC DNA]</scope>
    <source>
        <strain evidence="2">IB182357</strain>
    </source>
</reference>
<dbReference type="RefSeq" id="WP_191142736.1">
    <property type="nucleotide sequence ID" value="NZ_JACXAH010000036.1"/>
</dbReference>
<dbReference type="AlphaFoldDB" id="A0A926RUA7"/>
<gene>
    <name evidence="1" type="ORF">IC620_15445</name>
</gene>
<dbReference type="Proteomes" id="UP000661691">
    <property type="component" value="Unassembled WGS sequence"/>
</dbReference>
<name>A0A926RUA7_9BACL</name>
<sequence>MSIDTTRFEQIEMFPECTNIISNSDAGFQHAYEQFWEEGDYIEKADGLRV</sequence>
<comment type="caution">
    <text evidence="1">The sequence shown here is derived from an EMBL/GenBank/DDBJ whole genome shotgun (WGS) entry which is preliminary data.</text>
</comment>
<accession>A0A926RUA7</accession>
<keyword evidence="2" id="KW-1185">Reference proteome</keyword>
<evidence type="ECO:0000313" key="2">
    <source>
        <dbReference type="Proteomes" id="UP000661691"/>
    </source>
</evidence>
<proteinExistence type="predicted"/>
<organism evidence="1 2">
    <name type="scientific">Polycladospora coralii</name>
    <dbReference type="NCBI Taxonomy" id="2771432"/>
    <lineage>
        <taxon>Bacteria</taxon>
        <taxon>Bacillati</taxon>
        <taxon>Bacillota</taxon>
        <taxon>Bacilli</taxon>
        <taxon>Bacillales</taxon>
        <taxon>Thermoactinomycetaceae</taxon>
        <taxon>Polycladospora</taxon>
    </lineage>
</organism>
<protein>
    <submittedName>
        <fullName evidence="1">Uncharacterized protein</fullName>
    </submittedName>
</protein>
<evidence type="ECO:0000313" key="1">
    <source>
        <dbReference type="EMBL" id="MBD1373740.1"/>
    </source>
</evidence>